<reference evidence="4" key="1">
    <citation type="submission" date="2017-02" db="EMBL/GenBank/DDBJ databases">
        <authorList>
            <person name="Varghese N."/>
            <person name="Submissions S."/>
        </authorList>
    </citation>
    <scope>NUCLEOTIDE SEQUENCE [LARGE SCALE GENOMIC DNA]</scope>
    <source>
        <strain evidence="4">SM117</strain>
    </source>
</reference>
<feature type="region of interest" description="Disordered" evidence="1">
    <location>
        <begin position="74"/>
        <end position="94"/>
    </location>
</feature>
<dbReference type="RefSeq" id="WP_079729364.1">
    <property type="nucleotide sequence ID" value="NZ_FVZE01000001.1"/>
</dbReference>
<keyword evidence="4" id="KW-1185">Reference proteome</keyword>
<keyword evidence="2" id="KW-0812">Transmembrane</keyword>
<organism evidence="3 4">
    <name type="scientific">Novosphingobium mathurense</name>
    <dbReference type="NCBI Taxonomy" id="428990"/>
    <lineage>
        <taxon>Bacteria</taxon>
        <taxon>Pseudomonadati</taxon>
        <taxon>Pseudomonadota</taxon>
        <taxon>Alphaproteobacteria</taxon>
        <taxon>Sphingomonadales</taxon>
        <taxon>Sphingomonadaceae</taxon>
        <taxon>Novosphingobium</taxon>
    </lineage>
</organism>
<feature type="transmembrane region" description="Helical" evidence="2">
    <location>
        <begin position="42"/>
        <end position="63"/>
    </location>
</feature>
<keyword evidence="2" id="KW-1133">Transmembrane helix</keyword>
<evidence type="ECO:0000256" key="2">
    <source>
        <dbReference type="SAM" id="Phobius"/>
    </source>
</evidence>
<evidence type="ECO:0000313" key="3">
    <source>
        <dbReference type="EMBL" id="SLJ87138.1"/>
    </source>
</evidence>
<dbReference type="STRING" id="428990.SAMN06295987_101491"/>
<proteinExistence type="predicted"/>
<feature type="transmembrane region" description="Helical" evidence="2">
    <location>
        <begin position="20"/>
        <end position="36"/>
    </location>
</feature>
<dbReference type="Proteomes" id="UP000190989">
    <property type="component" value="Unassembled WGS sequence"/>
</dbReference>
<accession>A0A1U6GUK4</accession>
<name>A0A1U6GUK4_9SPHN</name>
<keyword evidence="2" id="KW-0472">Membrane</keyword>
<dbReference type="AlphaFoldDB" id="A0A1U6GUK4"/>
<dbReference type="EMBL" id="FVZE01000001">
    <property type="protein sequence ID" value="SLJ87138.1"/>
    <property type="molecule type" value="Genomic_DNA"/>
</dbReference>
<evidence type="ECO:0000256" key="1">
    <source>
        <dbReference type="SAM" id="MobiDB-lite"/>
    </source>
</evidence>
<evidence type="ECO:0000313" key="4">
    <source>
        <dbReference type="Proteomes" id="UP000190989"/>
    </source>
</evidence>
<gene>
    <name evidence="3" type="ORF">SAMN06295987_101491</name>
</gene>
<protein>
    <submittedName>
        <fullName evidence="3">Uncharacterized protein</fullName>
    </submittedName>
</protein>
<sequence>MFRKIARLFVIKTRWEAYMIIYALALGAIERGSVYLTRFPGFGGKLLFLACTGSVFMAGAKILDCLKYEKAERDGGAAQTVQTAPLPEDRLEAA</sequence>